<evidence type="ECO:0000313" key="5">
    <source>
        <dbReference type="Proteomes" id="UP000614601"/>
    </source>
</evidence>
<feature type="compositionally biased region" description="Basic and acidic residues" evidence="1">
    <location>
        <begin position="1"/>
        <end position="36"/>
    </location>
</feature>
<feature type="domain" description="Tyrosine specific protein phosphatases" evidence="3">
    <location>
        <begin position="289"/>
        <end position="365"/>
    </location>
</feature>
<sequence>MKDLKTRLNEMKKKYSRKGDDAEKTAEENNRGVSVKEKRKRRTTASAKRRSGATTQDVTETVDSSTKVKRTSSADKSQKRSRKKKATKEEGNVSVKEKRKPKDNHEKPEKDKEEIIPDKNGYVTWLLDKDMPGLKKEFQELATENVNPSATAGLDGDNASKNRYKTVQCIEESRVKLSDGGYYNANSVDSKFILAQSPLASTVANFWDLAQTEGVDVIVQMTPCDDGKKCGTYYKPGESGEFGGIKVATTKPDAIASDDQNVQVSVIKAETPKGEVNAKHIFWSNFPVVGFPEASSAVFHIWRATRHAKKVLVHCACGSGRSAVVVLGCQGIDRLYAGQEVALLKLAKELRQKRHLAIKCEMHYIYTARILLFTLMKSNSVEMSQNLLMFIDDYDSYAKKYANEEKEKRKKAPKYDAGECSED</sequence>
<reference evidence="4" key="1">
    <citation type="submission" date="2020-09" db="EMBL/GenBank/DDBJ databases">
        <authorList>
            <person name="Kikuchi T."/>
        </authorList>
    </citation>
    <scope>NUCLEOTIDE SEQUENCE</scope>
    <source>
        <strain evidence="4">SH1</strain>
    </source>
</reference>
<evidence type="ECO:0000259" key="2">
    <source>
        <dbReference type="PROSITE" id="PS50055"/>
    </source>
</evidence>
<dbReference type="Proteomes" id="UP000783686">
    <property type="component" value="Unassembled WGS sequence"/>
</dbReference>
<accession>A0A811L987</accession>
<dbReference type="SMART" id="SM00404">
    <property type="entry name" value="PTPc_motif"/>
    <property type="match status" value="1"/>
</dbReference>
<protein>
    <recommendedName>
        <fullName evidence="6">Tyrosine-protein phosphatase domain-containing protein</fullName>
    </recommendedName>
</protein>
<dbReference type="Proteomes" id="UP000614601">
    <property type="component" value="Unassembled WGS sequence"/>
</dbReference>
<dbReference type="InterPro" id="IPR000242">
    <property type="entry name" value="PTP_cat"/>
</dbReference>
<organism evidence="4 5">
    <name type="scientific">Bursaphelenchus okinawaensis</name>
    <dbReference type="NCBI Taxonomy" id="465554"/>
    <lineage>
        <taxon>Eukaryota</taxon>
        <taxon>Metazoa</taxon>
        <taxon>Ecdysozoa</taxon>
        <taxon>Nematoda</taxon>
        <taxon>Chromadorea</taxon>
        <taxon>Rhabditida</taxon>
        <taxon>Tylenchina</taxon>
        <taxon>Tylenchomorpha</taxon>
        <taxon>Aphelenchoidea</taxon>
        <taxon>Aphelenchoididae</taxon>
        <taxon>Bursaphelenchus</taxon>
    </lineage>
</organism>
<feature type="compositionally biased region" description="Basic and acidic residues" evidence="1">
    <location>
        <begin position="103"/>
        <end position="115"/>
    </location>
</feature>
<dbReference type="PROSITE" id="PS00383">
    <property type="entry name" value="TYR_PHOSPHATASE_1"/>
    <property type="match status" value="1"/>
</dbReference>
<dbReference type="InterPro" id="IPR000387">
    <property type="entry name" value="Tyr_Pase_dom"/>
</dbReference>
<evidence type="ECO:0000259" key="3">
    <source>
        <dbReference type="PROSITE" id="PS50056"/>
    </source>
</evidence>
<dbReference type="Pfam" id="PF00102">
    <property type="entry name" value="Y_phosphatase"/>
    <property type="match status" value="1"/>
</dbReference>
<feature type="compositionally biased region" description="Polar residues" evidence="1">
    <location>
        <begin position="56"/>
        <end position="65"/>
    </location>
</feature>
<dbReference type="PROSITE" id="PS50056">
    <property type="entry name" value="TYR_PHOSPHATASE_2"/>
    <property type="match status" value="1"/>
</dbReference>
<dbReference type="GO" id="GO:0004725">
    <property type="term" value="F:protein tyrosine phosphatase activity"/>
    <property type="evidence" value="ECO:0007669"/>
    <property type="project" value="InterPro"/>
</dbReference>
<dbReference type="InterPro" id="IPR016130">
    <property type="entry name" value="Tyr_Pase_AS"/>
</dbReference>
<dbReference type="PANTHER" id="PTHR46163:SF5">
    <property type="entry name" value="TYROSINE-PROTEIN PHOSPHATASE"/>
    <property type="match status" value="1"/>
</dbReference>
<dbReference type="AlphaFoldDB" id="A0A811L987"/>
<dbReference type="Gene3D" id="3.90.190.10">
    <property type="entry name" value="Protein tyrosine phosphatase superfamily"/>
    <property type="match status" value="1"/>
</dbReference>
<dbReference type="PANTHER" id="PTHR46163">
    <property type="entry name" value="TYROSINE-PROTEIN PHOSPHATASE-RELATED"/>
    <property type="match status" value="1"/>
</dbReference>
<dbReference type="SUPFAM" id="SSF52799">
    <property type="entry name" value="(Phosphotyrosine protein) phosphatases II"/>
    <property type="match status" value="1"/>
</dbReference>
<dbReference type="PROSITE" id="PS50055">
    <property type="entry name" value="TYR_PHOSPHATASE_PTP"/>
    <property type="match status" value="1"/>
</dbReference>
<feature type="compositionally biased region" description="Basic residues" evidence="1">
    <location>
        <begin position="37"/>
        <end position="51"/>
    </location>
</feature>
<keyword evidence="5" id="KW-1185">Reference proteome</keyword>
<comment type="caution">
    <text evidence="4">The sequence shown here is derived from an EMBL/GenBank/DDBJ whole genome shotgun (WGS) entry which is preliminary data.</text>
</comment>
<gene>
    <name evidence="4" type="ORF">BOKJ2_LOCUS11001</name>
</gene>
<dbReference type="PRINTS" id="PR00700">
    <property type="entry name" value="PRTYPHPHTASE"/>
</dbReference>
<proteinExistence type="predicted"/>
<dbReference type="SMART" id="SM00194">
    <property type="entry name" value="PTPc"/>
    <property type="match status" value="1"/>
</dbReference>
<feature type="domain" description="Tyrosine-protein phosphatase" evidence="2">
    <location>
        <begin position="134"/>
        <end position="374"/>
    </location>
</feature>
<dbReference type="InterPro" id="IPR052782">
    <property type="entry name" value="Oocyte-zygote_transition_reg"/>
</dbReference>
<feature type="region of interest" description="Disordered" evidence="1">
    <location>
        <begin position="1"/>
        <end position="115"/>
    </location>
</feature>
<dbReference type="InterPro" id="IPR003595">
    <property type="entry name" value="Tyr_Pase_cat"/>
</dbReference>
<evidence type="ECO:0000256" key="1">
    <source>
        <dbReference type="SAM" id="MobiDB-lite"/>
    </source>
</evidence>
<evidence type="ECO:0008006" key="6">
    <source>
        <dbReference type="Google" id="ProtNLM"/>
    </source>
</evidence>
<dbReference type="EMBL" id="CAJFCW020000005">
    <property type="protein sequence ID" value="CAG9119784.1"/>
    <property type="molecule type" value="Genomic_DNA"/>
</dbReference>
<dbReference type="OrthoDB" id="10051650at2759"/>
<dbReference type="EMBL" id="CAJFDH010000005">
    <property type="protein sequence ID" value="CAD5224282.1"/>
    <property type="molecule type" value="Genomic_DNA"/>
</dbReference>
<dbReference type="InterPro" id="IPR029021">
    <property type="entry name" value="Prot-tyrosine_phosphatase-like"/>
</dbReference>
<evidence type="ECO:0000313" key="4">
    <source>
        <dbReference type="EMBL" id="CAD5224282.1"/>
    </source>
</evidence>
<name>A0A811L987_9BILA</name>